<comment type="caution">
    <text evidence="2">The sequence shown here is derived from an EMBL/GenBank/DDBJ whole genome shotgun (WGS) entry which is preliminary data.</text>
</comment>
<evidence type="ECO:0000313" key="3">
    <source>
        <dbReference type="Proteomes" id="UP000265520"/>
    </source>
</evidence>
<feature type="compositionally biased region" description="Basic and acidic residues" evidence="1">
    <location>
        <begin position="84"/>
        <end position="94"/>
    </location>
</feature>
<evidence type="ECO:0000256" key="1">
    <source>
        <dbReference type="SAM" id="MobiDB-lite"/>
    </source>
</evidence>
<dbReference type="EMBL" id="LXQA010166079">
    <property type="protein sequence ID" value="MCI28485.1"/>
    <property type="molecule type" value="Genomic_DNA"/>
</dbReference>
<keyword evidence="3" id="KW-1185">Reference proteome</keyword>
<proteinExistence type="predicted"/>
<feature type="region of interest" description="Disordered" evidence="1">
    <location>
        <begin position="70"/>
        <end position="94"/>
    </location>
</feature>
<dbReference type="AlphaFoldDB" id="A0A392QYZ3"/>
<sequence>MKLWWRDGYVFKLPVVYERLPNYCTHCRIIGHDITVCKWIQQAKEEDQSKQIIKVKKEAVKVMRYVEKKPTDAQSGTAHPINRPKVEEPTTRVDQDIPVLNVESKIQKED</sequence>
<protein>
    <submittedName>
        <fullName evidence="2">Uncharacterized protein</fullName>
    </submittedName>
</protein>
<evidence type="ECO:0000313" key="2">
    <source>
        <dbReference type="EMBL" id="MCI28485.1"/>
    </source>
</evidence>
<dbReference type="Proteomes" id="UP000265520">
    <property type="component" value="Unassembled WGS sequence"/>
</dbReference>
<organism evidence="2 3">
    <name type="scientific">Trifolium medium</name>
    <dbReference type="NCBI Taxonomy" id="97028"/>
    <lineage>
        <taxon>Eukaryota</taxon>
        <taxon>Viridiplantae</taxon>
        <taxon>Streptophyta</taxon>
        <taxon>Embryophyta</taxon>
        <taxon>Tracheophyta</taxon>
        <taxon>Spermatophyta</taxon>
        <taxon>Magnoliopsida</taxon>
        <taxon>eudicotyledons</taxon>
        <taxon>Gunneridae</taxon>
        <taxon>Pentapetalae</taxon>
        <taxon>rosids</taxon>
        <taxon>fabids</taxon>
        <taxon>Fabales</taxon>
        <taxon>Fabaceae</taxon>
        <taxon>Papilionoideae</taxon>
        <taxon>50 kb inversion clade</taxon>
        <taxon>NPAAA clade</taxon>
        <taxon>Hologalegina</taxon>
        <taxon>IRL clade</taxon>
        <taxon>Trifolieae</taxon>
        <taxon>Trifolium</taxon>
    </lineage>
</organism>
<feature type="non-terminal residue" evidence="2">
    <location>
        <position position="110"/>
    </location>
</feature>
<reference evidence="2 3" key="1">
    <citation type="journal article" date="2018" name="Front. Plant Sci.">
        <title>Red Clover (Trifolium pratense) and Zigzag Clover (T. medium) - A Picture of Genomic Similarities and Differences.</title>
        <authorList>
            <person name="Dluhosova J."/>
            <person name="Istvanek J."/>
            <person name="Nedelnik J."/>
            <person name="Repkova J."/>
        </authorList>
    </citation>
    <scope>NUCLEOTIDE SEQUENCE [LARGE SCALE GENOMIC DNA]</scope>
    <source>
        <strain evidence="3">cv. 10/8</strain>
        <tissue evidence="2">Leaf</tissue>
    </source>
</reference>
<accession>A0A392QYZ3</accession>
<name>A0A392QYZ3_9FABA</name>